<dbReference type="Pfam" id="PF23627">
    <property type="entry name" value="LisH_WDR26"/>
    <property type="match status" value="1"/>
</dbReference>
<dbReference type="CDD" id="cd00200">
    <property type="entry name" value="WD40"/>
    <property type="match status" value="1"/>
</dbReference>
<dbReference type="SMART" id="SM00668">
    <property type="entry name" value="CTLH"/>
    <property type="match status" value="1"/>
</dbReference>
<evidence type="ECO:0000256" key="2">
    <source>
        <dbReference type="ARBA" id="ARBA00022737"/>
    </source>
</evidence>
<keyword evidence="6" id="KW-1185">Reference proteome</keyword>
<feature type="domain" description="CTLH" evidence="4">
    <location>
        <begin position="55"/>
        <end position="111"/>
    </location>
</feature>
<dbReference type="InterPro" id="IPR036322">
    <property type="entry name" value="WD40_repeat_dom_sf"/>
</dbReference>
<dbReference type="EMBL" id="JADGJW010000687">
    <property type="protein sequence ID" value="KAJ3213682.1"/>
    <property type="molecule type" value="Genomic_DNA"/>
</dbReference>
<dbReference type="InterPro" id="IPR015943">
    <property type="entry name" value="WD40/YVTN_repeat-like_dom_sf"/>
</dbReference>
<dbReference type="PROSITE" id="PS50082">
    <property type="entry name" value="WD_REPEATS_2"/>
    <property type="match status" value="4"/>
</dbReference>
<dbReference type="PROSITE" id="PS50896">
    <property type="entry name" value="LISH"/>
    <property type="match status" value="1"/>
</dbReference>
<gene>
    <name evidence="5" type="ORF">HK099_007235</name>
</gene>
<evidence type="ECO:0000313" key="5">
    <source>
        <dbReference type="EMBL" id="KAJ3213682.1"/>
    </source>
</evidence>
<dbReference type="InterPro" id="IPR006594">
    <property type="entry name" value="LisH"/>
</dbReference>
<dbReference type="PROSITE" id="PS00678">
    <property type="entry name" value="WD_REPEATS_1"/>
    <property type="match status" value="1"/>
</dbReference>
<dbReference type="GO" id="GO:0043161">
    <property type="term" value="P:proteasome-mediated ubiquitin-dependent protein catabolic process"/>
    <property type="evidence" value="ECO:0007669"/>
    <property type="project" value="TreeGrafter"/>
</dbReference>
<evidence type="ECO:0000313" key="6">
    <source>
        <dbReference type="Proteomes" id="UP001211065"/>
    </source>
</evidence>
<dbReference type="InterPro" id="IPR020472">
    <property type="entry name" value="WD40_PAC1"/>
</dbReference>
<reference evidence="5" key="1">
    <citation type="submission" date="2020-05" db="EMBL/GenBank/DDBJ databases">
        <title>Phylogenomic resolution of chytrid fungi.</title>
        <authorList>
            <person name="Stajich J.E."/>
            <person name="Amses K."/>
            <person name="Simmons R."/>
            <person name="Seto K."/>
            <person name="Myers J."/>
            <person name="Bonds A."/>
            <person name="Quandt C.A."/>
            <person name="Barry K."/>
            <person name="Liu P."/>
            <person name="Grigoriev I."/>
            <person name="Longcore J.E."/>
            <person name="James T.Y."/>
        </authorList>
    </citation>
    <scope>NUCLEOTIDE SEQUENCE</scope>
    <source>
        <strain evidence="5">JEL0476</strain>
    </source>
</reference>
<feature type="repeat" description="WD" evidence="3">
    <location>
        <begin position="271"/>
        <end position="312"/>
    </location>
</feature>
<dbReference type="PRINTS" id="PR00320">
    <property type="entry name" value="GPROTEINBRPT"/>
</dbReference>
<accession>A0AAD5XYL1</accession>
<keyword evidence="2" id="KW-0677">Repeat</keyword>
<keyword evidence="1 3" id="KW-0853">WD repeat</keyword>
<feature type="repeat" description="WD" evidence="3">
    <location>
        <begin position="229"/>
        <end position="270"/>
    </location>
</feature>
<feature type="non-terminal residue" evidence="5">
    <location>
        <position position="1"/>
    </location>
</feature>
<dbReference type="InterPro" id="IPR051350">
    <property type="entry name" value="WD_repeat-ST_regulator"/>
</dbReference>
<dbReference type="Pfam" id="PF00400">
    <property type="entry name" value="WD40"/>
    <property type="match status" value="4"/>
</dbReference>
<evidence type="ECO:0000256" key="1">
    <source>
        <dbReference type="ARBA" id="ARBA00022574"/>
    </source>
</evidence>
<dbReference type="InterPro" id="IPR019775">
    <property type="entry name" value="WD40_repeat_CS"/>
</dbReference>
<dbReference type="PROSITE" id="PS50294">
    <property type="entry name" value="WD_REPEATS_REGION"/>
    <property type="match status" value="4"/>
</dbReference>
<dbReference type="GO" id="GO:0034657">
    <property type="term" value="C:GID complex"/>
    <property type="evidence" value="ECO:0007669"/>
    <property type="project" value="TreeGrafter"/>
</dbReference>
<dbReference type="SMART" id="SM00320">
    <property type="entry name" value="WD40"/>
    <property type="match status" value="7"/>
</dbReference>
<feature type="repeat" description="WD" evidence="3">
    <location>
        <begin position="313"/>
        <end position="347"/>
    </location>
</feature>
<name>A0AAD5XYL1_9FUNG</name>
<dbReference type="Pfam" id="PF21889">
    <property type="entry name" value="TPR1-like_2nd"/>
    <property type="match status" value="1"/>
</dbReference>
<dbReference type="InterPro" id="IPR001680">
    <property type="entry name" value="WD40_rpt"/>
</dbReference>
<dbReference type="InterPro" id="IPR054080">
    <property type="entry name" value="TPR1-like_2nd"/>
</dbReference>
<dbReference type="AlphaFoldDB" id="A0AAD5XYL1"/>
<dbReference type="PANTHER" id="PTHR22838">
    <property type="entry name" value="WD REPEAT PROTEIN 26-RELATED"/>
    <property type="match status" value="1"/>
</dbReference>
<evidence type="ECO:0000256" key="3">
    <source>
        <dbReference type="PROSITE-ProRule" id="PRU00221"/>
    </source>
</evidence>
<dbReference type="Gene3D" id="2.130.10.10">
    <property type="entry name" value="YVTN repeat-like/Quinoprotein amine dehydrogenase"/>
    <property type="match status" value="2"/>
</dbReference>
<protein>
    <recommendedName>
        <fullName evidence="4">CTLH domain-containing protein</fullName>
    </recommendedName>
</protein>
<dbReference type="InterPro" id="IPR006595">
    <property type="entry name" value="CTLH_C"/>
</dbReference>
<comment type="caution">
    <text evidence="5">The sequence shown here is derived from an EMBL/GenBank/DDBJ whole genome shotgun (WGS) entry which is preliminary data.</text>
</comment>
<organism evidence="5 6">
    <name type="scientific">Clydaea vesicula</name>
    <dbReference type="NCBI Taxonomy" id="447962"/>
    <lineage>
        <taxon>Eukaryota</taxon>
        <taxon>Fungi</taxon>
        <taxon>Fungi incertae sedis</taxon>
        <taxon>Chytridiomycota</taxon>
        <taxon>Chytridiomycota incertae sedis</taxon>
        <taxon>Chytridiomycetes</taxon>
        <taxon>Lobulomycetales</taxon>
        <taxon>Lobulomycetaceae</taxon>
        <taxon>Clydaea</taxon>
    </lineage>
</organism>
<dbReference type="PANTHER" id="PTHR22838:SF0">
    <property type="entry name" value="WD REPEAT-CONTAINING PROTEIN 26"/>
    <property type="match status" value="1"/>
</dbReference>
<evidence type="ECO:0000259" key="4">
    <source>
        <dbReference type="PROSITE" id="PS50897"/>
    </source>
</evidence>
<proteinExistence type="predicted"/>
<dbReference type="Proteomes" id="UP001211065">
    <property type="component" value="Unassembled WGS sequence"/>
</dbReference>
<sequence length="583" mass="66250">MKPSSEVSENTFSTKIKENKSINDDLVRLIIQSLETLGFNNAANTLQNEAGVMLELPTVTKFRNLVLDGQWDQSEELLSFLNIPTKDNSIVKFLLRKQKFMELLEKNLINEALKVLRNELQPIVNSTQTRTLHKLSSLIMCNSIEDIKAKEDWLGIEGGSRKVVLEQVRQHIPSSVMIPENRLGYLLDQALEYQKSKCLYHYSSDEQISLLEDHTCNRTDFPGSASHVFEEHSDEVWYVCFSHNGKMLASASKDATAIIWDTINFKPVHVLAGHKEAISHCTWSPNDTKLLTASHDKTLKLWNVENGQHEQTFFKHNEAVSSCSWLPNGQKFISGSVDKFIYLWNLKGDVLYKWENIRCHDLAVSYDGNLMYAISDKKLMMFSLKNLNNIYPTATPTLPVVDGNVTSINSTADNSNFVAPPVFTNNVHNAYPNNVSNNVSTNLHNDLNNHTHTMEAEESNSLAPLLETFMEDHPITSLFLCEDKRYALVTLATQEIHLWDLEEKKIVKRYIGHKQGRFIIRSCFGGVKKGFVLSGSEDSRIYVWHRERGDLLEYLSGHSGCVSCVSWNPKFNMFASASDDHTI</sequence>
<feature type="repeat" description="WD" evidence="3">
    <location>
        <begin position="555"/>
        <end position="583"/>
    </location>
</feature>
<dbReference type="SUPFAM" id="SSF50978">
    <property type="entry name" value="WD40 repeat-like"/>
    <property type="match status" value="1"/>
</dbReference>
<dbReference type="PROSITE" id="PS50897">
    <property type="entry name" value="CTLH"/>
    <property type="match status" value="1"/>
</dbReference>